<dbReference type="Proteomes" id="UP000651057">
    <property type="component" value="Unassembled WGS sequence"/>
</dbReference>
<sequence>MEHMNVFHRIFHGDLHPLTNQKTKEYYLTYLENKEHDELGRCDFIDLKMTNTSTITLKFWYYQSLFNHTLQNIKWDLHKKLFSLDKKVEDIDNLIKNYQNYVLNYMRIIEQNYLSAEDRRSIFKISEEKTNTDIFKILYKTLDSILLFLEETFLKYIDKSLDIPYQQRLWFAHQNQVTINTIQDKIPSLKVPKIVKDEIHQLLSKIKDNTISDLTYESKEYYSTFIKVLDHLFNKEKLPSKEQLYEVLISLDFNTFKIFFFMTDDIKNKIKSLKNNEDKLKLYREYFKKVKPIVNTIPYRLNPKLPPLRKNLLDWITEEITFYEELIKFDKSRVLEETFNNRKLLKVSVPEVSLITKLLYESKVIDGPRTELFSFLSKTFRTEKAALISSESLSNNYYSVSESSKRSVKKILKGMLLQLDQMKGEL</sequence>
<dbReference type="AlphaFoldDB" id="A0A936ZRX2"/>
<proteinExistence type="predicted"/>
<name>A0A936ZRX2_9FLAO</name>
<gene>
    <name evidence="1" type="ORF">JJQ60_08650</name>
</gene>
<accession>A0A936ZRX2</accession>
<protein>
    <submittedName>
        <fullName evidence="1">Uncharacterized protein</fullName>
    </submittedName>
</protein>
<organism evidence="1 2">
    <name type="scientific">Aquimarina mytili</name>
    <dbReference type="NCBI Taxonomy" id="874423"/>
    <lineage>
        <taxon>Bacteria</taxon>
        <taxon>Pseudomonadati</taxon>
        <taxon>Bacteroidota</taxon>
        <taxon>Flavobacteriia</taxon>
        <taxon>Flavobacteriales</taxon>
        <taxon>Flavobacteriaceae</taxon>
        <taxon>Aquimarina</taxon>
    </lineage>
</organism>
<comment type="caution">
    <text evidence="1">The sequence shown here is derived from an EMBL/GenBank/DDBJ whole genome shotgun (WGS) entry which is preliminary data.</text>
</comment>
<evidence type="ECO:0000313" key="1">
    <source>
        <dbReference type="EMBL" id="MBL0683583.1"/>
    </source>
</evidence>
<dbReference type="RefSeq" id="WP_201918711.1">
    <property type="nucleotide sequence ID" value="NZ_BAABAX010000005.1"/>
</dbReference>
<evidence type="ECO:0000313" key="2">
    <source>
        <dbReference type="Proteomes" id="UP000651057"/>
    </source>
</evidence>
<keyword evidence="2" id="KW-1185">Reference proteome</keyword>
<reference evidence="1" key="1">
    <citation type="submission" date="2021-01" db="EMBL/GenBank/DDBJ databases">
        <authorList>
            <person name="Zhong Y.L."/>
        </authorList>
    </citation>
    <scope>NUCLEOTIDE SEQUENCE</scope>
    <source>
        <strain evidence="1">KCTC 23302</strain>
    </source>
</reference>
<dbReference type="EMBL" id="JAERQJ010000003">
    <property type="protein sequence ID" value="MBL0683583.1"/>
    <property type="molecule type" value="Genomic_DNA"/>
</dbReference>